<keyword evidence="11" id="KW-1185">Reference proteome</keyword>
<evidence type="ECO:0000313" key="10">
    <source>
        <dbReference type="EMBL" id="CAJ1940404.1"/>
    </source>
</evidence>
<evidence type="ECO:0000313" key="11">
    <source>
        <dbReference type="Proteomes" id="UP001295423"/>
    </source>
</evidence>
<dbReference type="SUPFAM" id="SSF57850">
    <property type="entry name" value="RING/U-box"/>
    <property type="match status" value="1"/>
</dbReference>
<keyword evidence="2" id="KW-0808">Transferase</keyword>
<evidence type="ECO:0000256" key="3">
    <source>
        <dbReference type="ARBA" id="ARBA00022723"/>
    </source>
</evidence>
<dbReference type="Pfam" id="PF02146">
    <property type="entry name" value="SIR2"/>
    <property type="match status" value="1"/>
</dbReference>
<feature type="binding site" evidence="7">
    <location>
        <position position="242"/>
    </location>
    <ligand>
        <name>Zn(2+)</name>
        <dbReference type="ChEBI" id="CHEBI:29105"/>
    </ligand>
</feature>
<feature type="domain" description="Deacetylase sirtuin-type" evidence="9">
    <location>
        <begin position="28"/>
        <end position="358"/>
    </location>
</feature>
<evidence type="ECO:0000256" key="8">
    <source>
        <dbReference type="SAM" id="MobiDB-lite"/>
    </source>
</evidence>
<feature type="binding site" evidence="7">
    <location>
        <position position="173"/>
    </location>
    <ligand>
        <name>Zn(2+)</name>
        <dbReference type="ChEBI" id="CHEBI:29105"/>
    </ligand>
</feature>
<sequence length="461" mass="50889">MVNQGASKKRSVPVATPPFLLNDKTITNHDFASSFQRVTELLQGRKNIVVLLGAGISVSCGIPDFRSTSGLYATLDTEELNLSCPEDLFDKDFFLQDPSPFYKFARTLYFPLGGDKRVEPSDSHKLLAILEQNKMLLRVYSQNIDGLETVAGVSSKKIVYAHGNLLQAYCLKCKRKVSSETILPDIVEGTVPQCQAEIRKVKRENATTPVDSGYTARSTRSSSLGPCQRTRKRQRLSCEDLCGGILKPTVTFFGETLSDTVSRTLEADRKKVDALVVIGTSLSVAPISKVIGFFPRDIPRILINRTVVHPPNSIPKGLELADGGCDGPEFRDNYVFDAYLLGFCDDITRALARQLFKDTSKRSQKDSKLQTEEKLQAGRLLSAVLVSDSDDDTSSQWSNEGVPADRVLLFPGALATAVEGSAEIEEVKYEETAYCDSCSELITGDIRKCKTCFDFDLCKTW</sequence>
<dbReference type="GO" id="GO:0017136">
    <property type="term" value="F:histone deacetylase activity, NAD-dependent"/>
    <property type="evidence" value="ECO:0007669"/>
    <property type="project" value="TreeGrafter"/>
</dbReference>
<dbReference type="GO" id="GO:0070403">
    <property type="term" value="F:NAD+ binding"/>
    <property type="evidence" value="ECO:0007669"/>
    <property type="project" value="InterPro"/>
</dbReference>
<dbReference type="GO" id="GO:0005634">
    <property type="term" value="C:nucleus"/>
    <property type="evidence" value="ECO:0007669"/>
    <property type="project" value="TreeGrafter"/>
</dbReference>
<name>A0AAD2FH85_9STRA</name>
<evidence type="ECO:0000256" key="6">
    <source>
        <dbReference type="ARBA" id="ARBA00023027"/>
    </source>
</evidence>
<dbReference type="InterPro" id="IPR029035">
    <property type="entry name" value="DHS-like_NAD/FAD-binding_dom"/>
</dbReference>
<feature type="active site" description="Proton acceptor" evidence="7">
    <location>
        <position position="162"/>
    </location>
</feature>
<feature type="region of interest" description="Disordered" evidence="8">
    <location>
        <begin position="207"/>
        <end position="228"/>
    </location>
</feature>
<dbReference type="InterPro" id="IPR050134">
    <property type="entry name" value="NAD-dep_sirtuin_deacylases"/>
</dbReference>
<comment type="caution">
    <text evidence="10">The sequence shown here is derived from an EMBL/GenBank/DDBJ whole genome shotgun (WGS) entry which is preliminary data.</text>
</comment>
<keyword evidence="6" id="KW-0520">NAD</keyword>
<gene>
    <name evidence="10" type="ORF">CYCCA115_LOCUS7025</name>
</gene>
<dbReference type="AlphaFoldDB" id="A0AAD2FH85"/>
<reference evidence="10" key="1">
    <citation type="submission" date="2023-08" db="EMBL/GenBank/DDBJ databases">
        <authorList>
            <person name="Audoor S."/>
            <person name="Bilcke G."/>
        </authorList>
    </citation>
    <scope>NUCLEOTIDE SEQUENCE</scope>
</reference>
<evidence type="ECO:0000256" key="4">
    <source>
        <dbReference type="ARBA" id="ARBA00022771"/>
    </source>
</evidence>
<dbReference type="Gene3D" id="3.40.50.1220">
    <property type="entry name" value="TPP-binding domain"/>
    <property type="match status" value="1"/>
</dbReference>
<organism evidence="10 11">
    <name type="scientific">Cylindrotheca closterium</name>
    <dbReference type="NCBI Taxonomy" id="2856"/>
    <lineage>
        <taxon>Eukaryota</taxon>
        <taxon>Sar</taxon>
        <taxon>Stramenopiles</taxon>
        <taxon>Ochrophyta</taxon>
        <taxon>Bacillariophyta</taxon>
        <taxon>Bacillariophyceae</taxon>
        <taxon>Bacillariophycidae</taxon>
        <taxon>Bacillariales</taxon>
        <taxon>Bacillariaceae</taxon>
        <taxon>Cylindrotheca</taxon>
    </lineage>
</organism>
<feature type="binding site" evidence="7">
    <location>
        <position position="238"/>
    </location>
    <ligand>
        <name>Zn(2+)</name>
        <dbReference type="ChEBI" id="CHEBI:29105"/>
    </ligand>
</feature>
<dbReference type="SUPFAM" id="SSF52467">
    <property type="entry name" value="DHS-like NAD/FAD-binding domain"/>
    <property type="match status" value="1"/>
</dbReference>
<dbReference type="InterPro" id="IPR026590">
    <property type="entry name" value="Ssirtuin_cat_dom"/>
</dbReference>
<dbReference type="InterPro" id="IPR043145">
    <property type="entry name" value="Znf_ZZ_sf"/>
</dbReference>
<evidence type="ECO:0000256" key="5">
    <source>
        <dbReference type="ARBA" id="ARBA00022833"/>
    </source>
</evidence>
<proteinExistence type="predicted"/>
<feature type="binding site" evidence="7">
    <location>
        <position position="170"/>
    </location>
    <ligand>
        <name>Zn(2+)</name>
        <dbReference type="ChEBI" id="CHEBI:29105"/>
    </ligand>
</feature>
<evidence type="ECO:0000256" key="7">
    <source>
        <dbReference type="PROSITE-ProRule" id="PRU00236"/>
    </source>
</evidence>
<protein>
    <recommendedName>
        <fullName evidence="9">Deacetylase sirtuin-type domain-containing protein</fullName>
    </recommendedName>
</protein>
<comment type="cofactor">
    <cofactor evidence="1">
        <name>Zn(2+)</name>
        <dbReference type="ChEBI" id="CHEBI:29105"/>
    </cofactor>
</comment>
<dbReference type="PANTHER" id="PTHR11085">
    <property type="entry name" value="NAD-DEPENDENT PROTEIN DEACYLASE SIRTUIN-5, MITOCHONDRIAL-RELATED"/>
    <property type="match status" value="1"/>
</dbReference>
<dbReference type="EMBL" id="CAKOGP040000890">
    <property type="protein sequence ID" value="CAJ1940404.1"/>
    <property type="molecule type" value="Genomic_DNA"/>
</dbReference>
<keyword evidence="5 7" id="KW-0862">Zinc</keyword>
<evidence type="ECO:0000259" key="9">
    <source>
        <dbReference type="PROSITE" id="PS50305"/>
    </source>
</evidence>
<accession>A0AAD2FH85</accession>
<dbReference type="PROSITE" id="PS50305">
    <property type="entry name" value="SIRTUIN"/>
    <property type="match status" value="1"/>
</dbReference>
<dbReference type="Gene3D" id="3.30.60.90">
    <property type="match status" value="1"/>
</dbReference>
<dbReference type="GO" id="GO:0008270">
    <property type="term" value="F:zinc ion binding"/>
    <property type="evidence" value="ECO:0007669"/>
    <property type="project" value="UniProtKB-KW"/>
</dbReference>
<dbReference type="Proteomes" id="UP001295423">
    <property type="component" value="Unassembled WGS sequence"/>
</dbReference>
<dbReference type="Gene3D" id="3.30.1600.10">
    <property type="entry name" value="SIR2/SIRT2 'Small Domain"/>
    <property type="match status" value="1"/>
</dbReference>
<keyword evidence="3 7" id="KW-0479">Metal-binding</keyword>
<evidence type="ECO:0000256" key="2">
    <source>
        <dbReference type="ARBA" id="ARBA00022679"/>
    </source>
</evidence>
<dbReference type="InterPro" id="IPR003000">
    <property type="entry name" value="Sirtuin"/>
</dbReference>
<dbReference type="PANTHER" id="PTHR11085:SF9">
    <property type="entry name" value="NAD-DEPENDENT PROTEIN DEACETYLASE SIRTUIN-1"/>
    <property type="match status" value="1"/>
</dbReference>
<keyword evidence="4" id="KW-0863">Zinc-finger</keyword>
<feature type="compositionally biased region" description="Polar residues" evidence="8">
    <location>
        <begin position="207"/>
        <end position="225"/>
    </location>
</feature>
<evidence type="ECO:0000256" key="1">
    <source>
        <dbReference type="ARBA" id="ARBA00001947"/>
    </source>
</evidence>
<dbReference type="InterPro" id="IPR026591">
    <property type="entry name" value="Sirtuin_cat_small_dom_sf"/>
</dbReference>